<sequence length="30" mass="3178">MGVLRTEGGAWRGAAVVRETSFRVGEVGTK</sequence>
<reference evidence="1 2" key="1">
    <citation type="submission" date="2018-03" db="EMBL/GenBank/DDBJ databases">
        <title>Draft Genome Sequences of the Obligatory Marine Myxobacteria Enhygromyxa salina SWB007.</title>
        <authorList>
            <person name="Poehlein A."/>
            <person name="Moghaddam J.A."/>
            <person name="Harms H."/>
            <person name="Alanjari M."/>
            <person name="Koenig G.M."/>
            <person name="Daniel R."/>
            <person name="Schaeberle T.F."/>
        </authorList>
    </citation>
    <scope>NUCLEOTIDE SEQUENCE [LARGE SCALE GENOMIC DNA]</scope>
    <source>
        <strain evidence="1 2">SWB007</strain>
    </source>
</reference>
<gene>
    <name evidence="1" type="ORF">ENSA7_04530</name>
</gene>
<accession>A0A2S9YXA6</accession>
<dbReference type="Proteomes" id="UP000238823">
    <property type="component" value="Unassembled WGS sequence"/>
</dbReference>
<comment type="caution">
    <text evidence="1">The sequence shown here is derived from an EMBL/GenBank/DDBJ whole genome shotgun (WGS) entry which is preliminary data.</text>
</comment>
<organism evidence="1 2">
    <name type="scientific">Enhygromyxa salina</name>
    <dbReference type="NCBI Taxonomy" id="215803"/>
    <lineage>
        <taxon>Bacteria</taxon>
        <taxon>Pseudomonadati</taxon>
        <taxon>Myxococcota</taxon>
        <taxon>Polyangia</taxon>
        <taxon>Nannocystales</taxon>
        <taxon>Nannocystaceae</taxon>
        <taxon>Enhygromyxa</taxon>
    </lineage>
</organism>
<dbReference type="EMBL" id="PVNL01000013">
    <property type="protein sequence ID" value="PRQ09699.1"/>
    <property type="molecule type" value="Genomic_DNA"/>
</dbReference>
<name>A0A2S9YXA6_9BACT</name>
<evidence type="ECO:0000313" key="1">
    <source>
        <dbReference type="EMBL" id="PRQ09699.1"/>
    </source>
</evidence>
<protein>
    <submittedName>
        <fullName evidence="1">Uncharacterized protein</fullName>
    </submittedName>
</protein>
<dbReference type="AlphaFoldDB" id="A0A2S9YXA6"/>
<proteinExistence type="predicted"/>
<evidence type="ECO:0000313" key="2">
    <source>
        <dbReference type="Proteomes" id="UP000238823"/>
    </source>
</evidence>